<dbReference type="OrthoDB" id="10391273at2759"/>
<feature type="region of interest" description="Disordered" evidence="1">
    <location>
        <begin position="188"/>
        <end position="264"/>
    </location>
</feature>
<feature type="compositionally biased region" description="Low complexity" evidence="1">
    <location>
        <begin position="296"/>
        <end position="310"/>
    </location>
</feature>
<dbReference type="EMBL" id="JAAAJB010000209">
    <property type="protein sequence ID" value="KAG0261655.1"/>
    <property type="molecule type" value="Genomic_DNA"/>
</dbReference>
<dbReference type="Pfam" id="PF12937">
    <property type="entry name" value="F-box-like"/>
    <property type="match status" value="1"/>
</dbReference>
<dbReference type="Proteomes" id="UP000807716">
    <property type="component" value="Unassembled WGS sequence"/>
</dbReference>
<name>A0A9P6QAC4_9FUNG</name>
<dbReference type="SMART" id="SM00256">
    <property type="entry name" value="FBOX"/>
    <property type="match status" value="1"/>
</dbReference>
<feature type="compositionally biased region" description="Gly residues" evidence="1">
    <location>
        <begin position="122"/>
        <end position="134"/>
    </location>
</feature>
<accession>A0A9P6QAC4</accession>
<evidence type="ECO:0000313" key="4">
    <source>
        <dbReference type="Proteomes" id="UP000807716"/>
    </source>
</evidence>
<feature type="compositionally biased region" description="Polar residues" evidence="1">
    <location>
        <begin position="205"/>
        <end position="229"/>
    </location>
</feature>
<dbReference type="InterPro" id="IPR036047">
    <property type="entry name" value="F-box-like_dom_sf"/>
</dbReference>
<proteinExistence type="predicted"/>
<protein>
    <recommendedName>
        <fullName evidence="2">F-box domain-containing protein</fullName>
    </recommendedName>
</protein>
<feature type="region of interest" description="Disordered" evidence="1">
    <location>
        <begin position="296"/>
        <end position="316"/>
    </location>
</feature>
<reference evidence="3" key="1">
    <citation type="journal article" date="2020" name="Fungal Divers.">
        <title>Resolving the Mortierellaceae phylogeny through synthesis of multi-gene phylogenetics and phylogenomics.</title>
        <authorList>
            <person name="Vandepol N."/>
            <person name="Liber J."/>
            <person name="Desiro A."/>
            <person name="Na H."/>
            <person name="Kennedy M."/>
            <person name="Barry K."/>
            <person name="Grigoriev I.V."/>
            <person name="Miller A.N."/>
            <person name="O'Donnell K."/>
            <person name="Stajich J.E."/>
            <person name="Bonito G."/>
        </authorList>
    </citation>
    <scope>NUCLEOTIDE SEQUENCE</scope>
    <source>
        <strain evidence="3">BC1065</strain>
    </source>
</reference>
<comment type="caution">
    <text evidence="3">The sequence shown here is derived from an EMBL/GenBank/DDBJ whole genome shotgun (WGS) entry which is preliminary data.</text>
</comment>
<feature type="region of interest" description="Disordered" evidence="1">
    <location>
        <begin position="115"/>
        <end position="145"/>
    </location>
</feature>
<dbReference type="AlphaFoldDB" id="A0A9P6QAC4"/>
<keyword evidence="4" id="KW-1185">Reference proteome</keyword>
<feature type="domain" description="F-box" evidence="2">
    <location>
        <begin position="13"/>
        <end position="54"/>
    </location>
</feature>
<dbReference type="SUPFAM" id="SSF81383">
    <property type="entry name" value="F-box domain"/>
    <property type="match status" value="1"/>
</dbReference>
<evidence type="ECO:0000256" key="1">
    <source>
        <dbReference type="SAM" id="MobiDB-lite"/>
    </source>
</evidence>
<dbReference type="InterPro" id="IPR001810">
    <property type="entry name" value="F-box_dom"/>
</dbReference>
<sequence>MDTPGQEKTLLSLPVELQIYIFNHVKMTKDLVHARLVCRHINLLILSIVNRRLRSDLTSADGARCFIACNFRDPKWKEVGDLPRLAAISMEKLEFVIETPFIPRSLVNLVNTLPESDPASGSGEGSGEGSGSGSGHHSTSAEVPDLSMTNVFTDEFDCEMAIVLFSKDGRLRGAETLYDGELRFRPRYDSPSRRGSLTKGAGDMSSPTVSAESDTLRSTSSELTASKQGLTARRDTQTILDGAPRPEWEWRTDQSPSWIPCEAQPLPHTNRLSGYIRIDDVTLEYQLVPKDIVSSPLTAPSTQQPSSSSAEIDSTITAPTEPKSLTVIGIEIKKLIVNTGLVLRFLHNQLPEIQMSRIVRMSGPVLIPLSLFPTAETF</sequence>
<organism evidence="3 4">
    <name type="scientific">Actinomortierella ambigua</name>
    <dbReference type="NCBI Taxonomy" id="1343610"/>
    <lineage>
        <taxon>Eukaryota</taxon>
        <taxon>Fungi</taxon>
        <taxon>Fungi incertae sedis</taxon>
        <taxon>Mucoromycota</taxon>
        <taxon>Mortierellomycotina</taxon>
        <taxon>Mortierellomycetes</taxon>
        <taxon>Mortierellales</taxon>
        <taxon>Mortierellaceae</taxon>
        <taxon>Actinomortierella</taxon>
    </lineage>
</organism>
<dbReference type="CDD" id="cd09917">
    <property type="entry name" value="F-box_SF"/>
    <property type="match status" value="1"/>
</dbReference>
<evidence type="ECO:0000313" key="3">
    <source>
        <dbReference type="EMBL" id="KAG0261655.1"/>
    </source>
</evidence>
<evidence type="ECO:0000259" key="2">
    <source>
        <dbReference type="SMART" id="SM00256"/>
    </source>
</evidence>
<gene>
    <name evidence="3" type="ORF">DFQ27_002812</name>
</gene>